<dbReference type="Gene3D" id="1.20.1250.20">
    <property type="entry name" value="MFS general substrate transporter like domains"/>
    <property type="match status" value="1"/>
</dbReference>
<dbReference type="OrthoDB" id="8904098at2759"/>
<organism evidence="8 9">
    <name type="scientific">Fragilariopsis cylindrus CCMP1102</name>
    <dbReference type="NCBI Taxonomy" id="635003"/>
    <lineage>
        <taxon>Eukaryota</taxon>
        <taxon>Sar</taxon>
        <taxon>Stramenopiles</taxon>
        <taxon>Ochrophyta</taxon>
        <taxon>Bacillariophyta</taxon>
        <taxon>Bacillariophyceae</taxon>
        <taxon>Bacillariophycidae</taxon>
        <taxon>Bacillariales</taxon>
        <taxon>Bacillariaceae</taxon>
        <taxon>Fragilariopsis</taxon>
    </lineage>
</organism>
<feature type="transmembrane region" description="Helical" evidence="7">
    <location>
        <begin position="164"/>
        <end position="184"/>
    </location>
</feature>
<evidence type="ECO:0000256" key="6">
    <source>
        <dbReference type="SAM" id="MobiDB-lite"/>
    </source>
</evidence>
<dbReference type="InterPro" id="IPR036259">
    <property type="entry name" value="MFS_trans_sf"/>
</dbReference>
<dbReference type="InterPro" id="IPR000109">
    <property type="entry name" value="POT_fam"/>
</dbReference>
<protein>
    <recommendedName>
        <fullName evidence="10">MFS general substrate transporter</fullName>
    </recommendedName>
</protein>
<feature type="transmembrane region" description="Helical" evidence="7">
    <location>
        <begin position="336"/>
        <end position="357"/>
    </location>
</feature>
<evidence type="ECO:0000256" key="3">
    <source>
        <dbReference type="ARBA" id="ARBA00022692"/>
    </source>
</evidence>
<keyword evidence="4 7" id="KW-1133">Transmembrane helix</keyword>
<evidence type="ECO:0000256" key="5">
    <source>
        <dbReference type="ARBA" id="ARBA00023136"/>
    </source>
</evidence>
<dbReference type="GO" id="GO:0022857">
    <property type="term" value="F:transmembrane transporter activity"/>
    <property type="evidence" value="ECO:0007669"/>
    <property type="project" value="InterPro"/>
</dbReference>
<keyword evidence="3 7" id="KW-0812">Transmembrane</keyword>
<dbReference type="KEGG" id="fcy:FRACYDRAFT_257326"/>
<dbReference type="Proteomes" id="UP000095751">
    <property type="component" value="Unassembled WGS sequence"/>
</dbReference>
<evidence type="ECO:0000256" key="7">
    <source>
        <dbReference type="SAM" id="Phobius"/>
    </source>
</evidence>
<dbReference type="GO" id="GO:0016020">
    <property type="term" value="C:membrane"/>
    <property type="evidence" value="ECO:0007669"/>
    <property type="project" value="UniProtKB-SubCell"/>
</dbReference>
<evidence type="ECO:0008006" key="10">
    <source>
        <dbReference type="Google" id="ProtNLM"/>
    </source>
</evidence>
<proteinExistence type="inferred from homology"/>
<feature type="transmembrane region" description="Helical" evidence="7">
    <location>
        <begin position="66"/>
        <end position="88"/>
    </location>
</feature>
<sequence length="569" mass="63116">MPSMHEDLESMTTKKKQDDDEEYCLDVPVTEIATNSSSNEEEPITTTTSSTPSSSSLSSPYATSPMLYSVIFILLPVFSERFAFNGVVFTFPGFSDIQTGSYISMTQGIGYMSPFFTAFVADALLGDYKTILIFTILFCIPGLFLIAVVSIPDSLNTQDFPTKALHVGTHILFPLGFGAAKTLYGVYAAKQYNPKTQAEKTKQFFVTFTAVEFIGSFLGAVVCIIMSSIGHFIASGFTCAAVLVIGLLFFIFGTKRYVNGELKRKRYMLMLLTIVDAISCCKRTKPNEKNNNHMSYDMDQLLRDTSQDIDCDPDESNDQVSNVVLLHCKFMQNSGLFNGPMVVSTSYLFIGFWAVLIKKYITPLLGRRNITLTISNKFVLGSLFLTLGLAVDAIIASQMIRMYDESGGAISIFYGLFATFFIGGMAFSLAATNELAFVVASAELKMLGTAVMLFLTQGIPNILGAQLFRRCRDWFDVNGVQASTLEEYAHSDSLNFMYVLMGFTLYDVILFSLPPVWRWMDNFEETSKANNLRADTECNTATYSTSNVLSTISENNVWKVAIMIFLSVE</sequence>
<reference evidence="8 9" key="1">
    <citation type="submission" date="2016-09" db="EMBL/GenBank/DDBJ databases">
        <title>Extensive genetic diversity and differential bi-allelic expression allows diatom success in the polar Southern Ocean.</title>
        <authorList>
            <consortium name="DOE Joint Genome Institute"/>
            <person name="Mock T."/>
            <person name="Otillar R.P."/>
            <person name="Strauss J."/>
            <person name="Dupont C."/>
            <person name="Frickenhaus S."/>
            <person name="Maumus F."/>
            <person name="Mcmullan M."/>
            <person name="Sanges R."/>
            <person name="Schmutz J."/>
            <person name="Toseland A."/>
            <person name="Valas R."/>
            <person name="Veluchamy A."/>
            <person name="Ward B.J."/>
            <person name="Allen A."/>
            <person name="Barry K."/>
            <person name="Falciatore A."/>
            <person name="Ferrante M."/>
            <person name="Fortunato A.E."/>
            <person name="Gloeckner G."/>
            <person name="Gruber A."/>
            <person name="Hipkin R."/>
            <person name="Janech M."/>
            <person name="Kroth P."/>
            <person name="Leese F."/>
            <person name="Lindquist E."/>
            <person name="Lyon B.R."/>
            <person name="Martin J."/>
            <person name="Mayer C."/>
            <person name="Parker M."/>
            <person name="Quesneville H."/>
            <person name="Raymond J."/>
            <person name="Uhlig C."/>
            <person name="Valentin K.U."/>
            <person name="Worden A.Z."/>
            <person name="Armbrust E.V."/>
            <person name="Bowler C."/>
            <person name="Green B."/>
            <person name="Moulton V."/>
            <person name="Van Oosterhout C."/>
            <person name="Grigoriev I."/>
        </authorList>
    </citation>
    <scope>NUCLEOTIDE SEQUENCE [LARGE SCALE GENOMIC DNA]</scope>
    <source>
        <strain evidence="8 9">CCMP1102</strain>
    </source>
</reference>
<dbReference type="SUPFAM" id="SSF103473">
    <property type="entry name" value="MFS general substrate transporter"/>
    <property type="match status" value="1"/>
</dbReference>
<accession>A0A1E7EJB2</accession>
<gene>
    <name evidence="8" type="ORF">FRACYDRAFT_257326</name>
</gene>
<feature type="transmembrane region" description="Helical" evidence="7">
    <location>
        <begin position="132"/>
        <end position="152"/>
    </location>
</feature>
<comment type="similarity">
    <text evidence="2">Belongs to the major facilitator superfamily. Proton-dependent oligopeptide transporter (POT/PTR) (TC 2.A.17) family.</text>
</comment>
<feature type="transmembrane region" description="Helical" evidence="7">
    <location>
        <begin position="233"/>
        <end position="254"/>
    </location>
</feature>
<name>A0A1E7EJB2_9STRA</name>
<dbReference type="PANTHER" id="PTHR11654">
    <property type="entry name" value="OLIGOPEPTIDE TRANSPORTER-RELATED"/>
    <property type="match status" value="1"/>
</dbReference>
<comment type="subcellular location">
    <subcellularLocation>
        <location evidence="1">Membrane</location>
        <topology evidence="1">Multi-pass membrane protein</topology>
    </subcellularLocation>
</comment>
<feature type="transmembrane region" description="Helical" evidence="7">
    <location>
        <begin position="412"/>
        <end position="432"/>
    </location>
</feature>
<dbReference type="Pfam" id="PF00854">
    <property type="entry name" value="PTR2"/>
    <property type="match status" value="1"/>
</dbReference>
<evidence type="ECO:0000313" key="8">
    <source>
        <dbReference type="EMBL" id="OEU05942.1"/>
    </source>
</evidence>
<feature type="region of interest" description="Disordered" evidence="6">
    <location>
        <begin position="1"/>
        <end position="56"/>
    </location>
</feature>
<evidence type="ECO:0000256" key="1">
    <source>
        <dbReference type="ARBA" id="ARBA00004141"/>
    </source>
</evidence>
<feature type="transmembrane region" description="Helical" evidence="7">
    <location>
        <begin position="444"/>
        <end position="468"/>
    </location>
</feature>
<keyword evidence="9" id="KW-1185">Reference proteome</keyword>
<dbReference type="EMBL" id="KV784442">
    <property type="protein sequence ID" value="OEU05942.1"/>
    <property type="molecule type" value="Genomic_DNA"/>
</dbReference>
<feature type="transmembrane region" description="Helical" evidence="7">
    <location>
        <begin position="204"/>
        <end position="227"/>
    </location>
</feature>
<feature type="transmembrane region" description="Helical" evidence="7">
    <location>
        <begin position="378"/>
        <end position="400"/>
    </location>
</feature>
<feature type="transmembrane region" description="Helical" evidence="7">
    <location>
        <begin position="496"/>
        <end position="517"/>
    </location>
</feature>
<keyword evidence="5 7" id="KW-0472">Membrane</keyword>
<evidence type="ECO:0000256" key="2">
    <source>
        <dbReference type="ARBA" id="ARBA00005982"/>
    </source>
</evidence>
<dbReference type="AlphaFoldDB" id="A0A1E7EJB2"/>
<dbReference type="InParanoid" id="A0A1E7EJB2"/>
<feature type="compositionally biased region" description="Low complexity" evidence="6">
    <location>
        <begin position="34"/>
        <end position="56"/>
    </location>
</feature>
<evidence type="ECO:0000256" key="4">
    <source>
        <dbReference type="ARBA" id="ARBA00022989"/>
    </source>
</evidence>
<feature type="transmembrane region" description="Helical" evidence="7">
    <location>
        <begin position="108"/>
        <end position="125"/>
    </location>
</feature>
<evidence type="ECO:0000313" key="9">
    <source>
        <dbReference type="Proteomes" id="UP000095751"/>
    </source>
</evidence>